<reference evidence="1 3" key="2">
    <citation type="journal article" date="2014" name="BMC Genomics">
        <title>An improved genome release (version Mt4.0) for the model legume Medicago truncatula.</title>
        <authorList>
            <person name="Tang H."/>
            <person name="Krishnakumar V."/>
            <person name="Bidwell S."/>
            <person name="Rosen B."/>
            <person name="Chan A."/>
            <person name="Zhou S."/>
            <person name="Gentzbittel L."/>
            <person name="Childs K.L."/>
            <person name="Yandell M."/>
            <person name="Gundlach H."/>
            <person name="Mayer K.F."/>
            <person name="Schwartz D.C."/>
            <person name="Town C.D."/>
        </authorList>
    </citation>
    <scope>GENOME REANNOTATION</scope>
    <source>
        <strain evidence="2 3">cv. Jemalong A17</strain>
    </source>
</reference>
<gene>
    <name evidence="1" type="ordered locus">MTR_3g033550</name>
</gene>
<name>G7IX32_MEDTR</name>
<keyword evidence="3" id="KW-1185">Reference proteome</keyword>
<reference evidence="1 3" key="1">
    <citation type="journal article" date="2011" name="Nature">
        <title>The Medicago genome provides insight into the evolution of rhizobial symbioses.</title>
        <authorList>
            <person name="Young N.D."/>
            <person name="Debelle F."/>
            <person name="Oldroyd G.E."/>
            <person name="Geurts R."/>
            <person name="Cannon S.B."/>
            <person name="Udvardi M.K."/>
            <person name="Benedito V.A."/>
            <person name="Mayer K.F."/>
            <person name="Gouzy J."/>
            <person name="Schoof H."/>
            <person name="Van de Peer Y."/>
            <person name="Proost S."/>
            <person name="Cook D.R."/>
            <person name="Meyers B.C."/>
            <person name="Spannagl M."/>
            <person name="Cheung F."/>
            <person name="De Mita S."/>
            <person name="Krishnakumar V."/>
            <person name="Gundlach H."/>
            <person name="Zhou S."/>
            <person name="Mudge J."/>
            <person name="Bharti A.K."/>
            <person name="Murray J.D."/>
            <person name="Naoumkina M.A."/>
            <person name="Rosen B."/>
            <person name="Silverstein K.A."/>
            <person name="Tang H."/>
            <person name="Rombauts S."/>
            <person name="Zhao P.X."/>
            <person name="Zhou P."/>
            <person name="Barbe V."/>
            <person name="Bardou P."/>
            <person name="Bechner M."/>
            <person name="Bellec A."/>
            <person name="Berger A."/>
            <person name="Berges H."/>
            <person name="Bidwell S."/>
            <person name="Bisseling T."/>
            <person name="Choisne N."/>
            <person name="Couloux A."/>
            <person name="Denny R."/>
            <person name="Deshpande S."/>
            <person name="Dai X."/>
            <person name="Doyle J.J."/>
            <person name="Dudez A.M."/>
            <person name="Farmer A.D."/>
            <person name="Fouteau S."/>
            <person name="Franken C."/>
            <person name="Gibelin C."/>
            <person name="Gish J."/>
            <person name="Goldstein S."/>
            <person name="Gonzalez A.J."/>
            <person name="Green P.J."/>
            <person name="Hallab A."/>
            <person name="Hartog M."/>
            <person name="Hua A."/>
            <person name="Humphray S.J."/>
            <person name="Jeong D.H."/>
            <person name="Jing Y."/>
            <person name="Jocker A."/>
            <person name="Kenton S.M."/>
            <person name="Kim D.J."/>
            <person name="Klee K."/>
            <person name="Lai H."/>
            <person name="Lang C."/>
            <person name="Lin S."/>
            <person name="Macmil S.L."/>
            <person name="Magdelenat G."/>
            <person name="Matthews L."/>
            <person name="McCorrison J."/>
            <person name="Monaghan E.L."/>
            <person name="Mun J.H."/>
            <person name="Najar F.Z."/>
            <person name="Nicholson C."/>
            <person name="Noirot C."/>
            <person name="O'Bleness M."/>
            <person name="Paule C.R."/>
            <person name="Poulain J."/>
            <person name="Prion F."/>
            <person name="Qin B."/>
            <person name="Qu C."/>
            <person name="Retzel E.F."/>
            <person name="Riddle C."/>
            <person name="Sallet E."/>
            <person name="Samain S."/>
            <person name="Samson N."/>
            <person name="Sanders I."/>
            <person name="Saurat O."/>
            <person name="Scarpelli C."/>
            <person name="Schiex T."/>
            <person name="Segurens B."/>
            <person name="Severin A.J."/>
            <person name="Sherrier D.J."/>
            <person name="Shi R."/>
            <person name="Sims S."/>
            <person name="Singer S.R."/>
            <person name="Sinharoy S."/>
            <person name="Sterck L."/>
            <person name="Viollet A."/>
            <person name="Wang B.B."/>
            <person name="Wang K."/>
            <person name="Wang M."/>
            <person name="Wang X."/>
            <person name="Warfsmann J."/>
            <person name="Weissenbach J."/>
            <person name="White D.D."/>
            <person name="White J.D."/>
            <person name="Wiley G.B."/>
            <person name="Wincker P."/>
            <person name="Xing Y."/>
            <person name="Yang L."/>
            <person name="Yao Z."/>
            <person name="Ying F."/>
            <person name="Zhai J."/>
            <person name="Zhou L."/>
            <person name="Zuber A."/>
            <person name="Denarie J."/>
            <person name="Dixon R.A."/>
            <person name="May G.D."/>
            <person name="Schwartz D.C."/>
            <person name="Rogers J."/>
            <person name="Quetier F."/>
            <person name="Town C.D."/>
            <person name="Roe B.A."/>
        </authorList>
    </citation>
    <scope>NUCLEOTIDE SEQUENCE [LARGE SCALE GENOMIC DNA]</scope>
    <source>
        <strain evidence="1">A17</strain>
        <strain evidence="2 3">cv. Jemalong A17</strain>
    </source>
</reference>
<dbReference type="EMBL" id="CM001219">
    <property type="protein sequence ID" value="AES69703.1"/>
    <property type="molecule type" value="Genomic_DNA"/>
</dbReference>
<sequence length="51" mass="5723">MKDPGDTSFVLGISILRDSSQETNFMLADPLIKDMTPKVFHMVVIIKDVLD</sequence>
<evidence type="ECO:0000313" key="1">
    <source>
        <dbReference type="EMBL" id="AES69703.1"/>
    </source>
</evidence>
<organism evidence="1 3">
    <name type="scientific">Medicago truncatula</name>
    <name type="common">Barrel medic</name>
    <name type="synonym">Medicago tribuloides</name>
    <dbReference type="NCBI Taxonomy" id="3880"/>
    <lineage>
        <taxon>Eukaryota</taxon>
        <taxon>Viridiplantae</taxon>
        <taxon>Streptophyta</taxon>
        <taxon>Embryophyta</taxon>
        <taxon>Tracheophyta</taxon>
        <taxon>Spermatophyta</taxon>
        <taxon>Magnoliopsida</taxon>
        <taxon>eudicotyledons</taxon>
        <taxon>Gunneridae</taxon>
        <taxon>Pentapetalae</taxon>
        <taxon>rosids</taxon>
        <taxon>fabids</taxon>
        <taxon>Fabales</taxon>
        <taxon>Fabaceae</taxon>
        <taxon>Papilionoideae</taxon>
        <taxon>50 kb inversion clade</taxon>
        <taxon>NPAAA clade</taxon>
        <taxon>Hologalegina</taxon>
        <taxon>IRL clade</taxon>
        <taxon>Trifolieae</taxon>
        <taxon>Medicago</taxon>
    </lineage>
</organism>
<dbReference type="Proteomes" id="UP000002051">
    <property type="component" value="Chromosome 3"/>
</dbReference>
<dbReference type="AlphaFoldDB" id="G7IX32"/>
<accession>G7IX32</accession>
<evidence type="ECO:0000313" key="2">
    <source>
        <dbReference type="EnsemblPlants" id="AES69703"/>
    </source>
</evidence>
<reference evidence="2" key="3">
    <citation type="submission" date="2015-04" db="UniProtKB">
        <authorList>
            <consortium name="EnsemblPlants"/>
        </authorList>
    </citation>
    <scope>IDENTIFICATION</scope>
    <source>
        <strain evidence="2">cv. Jemalong A17</strain>
    </source>
</reference>
<proteinExistence type="predicted"/>
<protein>
    <submittedName>
        <fullName evidence="1 2">Uncharacterized protein</fullName>
    </submittedName>
</protein>
<dbReference type="HOGENOM" id="CLU_3109401_0_0_1"/>
<evidence type="ECO:0000313" key="3">
    <source>
        <dbReference type="Proteomes" id="UP000002051"/>
    </source>
</evidence>
<dbReference type="PaxDb" id="3880-AES69703"/>
<dbReference type="EnsemblPlants" id="AES69703">
    <property type="protein sequence ID" value="AES69703"/>
    <property type="gene ID" value="MTR_3g033550"/>
</dbReference>